<dbReference type="EMBL" id="MCFE01000194">
    <property type="protein sequence ID" value="ORX94834.1"/>
    <property type="molecule type" value="Genomic_DNA"/>
</dbReference>
<dbReference type="OrthoDB" id="194468at2759"/>
<dbReference type="InterPro" id="IPR006680">
    <property type="entry name" value="Amidohydro-rel"/>
</dbReference>
<dbReference type="GO" id="GO:0008270">
    <property type="term" value="F:zinc ion binding"/>
    <property type="evidence" value="ECO:0007669"/>
    <property type="project" value="TreeGrafter"/>
</dbReference>
<dbReference type="Proteomes" id="UP000193498">
    <property type="component" value="Unassembled WGS sequence"/>
</dbReference>
<dbReference type="InParanoid" id="A0A1Y1YB43"/>
<proteinExistence type="predicted"/>
<reference evidence="7 8" key="1">
    <citation type="submission" date="2016-07" db="EMBL/GenBank/DDBJ databases">
        <title>Pervasive Adenine N6-methylation of Active Genes in Fungi.</title>
        <authorList>
            <consortium name="DOE Joint Genome Institute"/>
            <person name="Mondo S.J."/>
            <person name="Dannebaum R.O."/>
            <person name="Kuo R.C."/>
            <person name="Labutti K."/>
            <person name="Haridas S."/>
            <person name="Kuo A."/>
            <person name="Salamov A."/>
            <person name="Ahrendt S.R."/>
            <person name="Lipzen A."/>
            <person name="Sullivan W."/>
            <person name="Andreopoulos W.B."/>
            <person name="Clum A."/>
            <person name="Lindquist E."/>
            <person name="Daum C."/>
            <person name="Ramamoorthy G.K."/>
            <person name="Gryganskyi A."/>
            <person name="Culley D."/>
            <person name="Magnuson J.K."/>
            <person name="James T.Y."/>
            <person name="O'Malley M.A."/>
            <person name="Stajich J.E."/>
            <person name="Spatafora J.W."/>
            <person name="Visel A."/>
            <person name="Grigoriev I.V."/>
        </authorList>
    </citation>
    <scope>NUCLEOTIDE SEQUENCE [LARGE SCALE GENOMIC DNA]</scope>
    <source>
        <strain evidence="7 8">CBS 931.73</strain>
    </source>
</reference>
<dbReference type="Pfam" id="PF01979">
    <property type="entry name" value="Amidohydro_1"/>
    <property type="match status" value="1"/>
</dbReference>
<evidence type="ECO:0000259" key="6">
    <source>
        <dbReference type="Pfam" id="PF01979"/>
    </source>
</evidence>
<protein>
    <recommendedName>
        <fullName evidence="6">Amidohydrolase-related domain-containing protein</fullName>
    </recommendedName>
</protein>
<dbReference type="PANTHER" id="PTHR11271">
    <property type="entry name" value="GUANINE DEAMINASE"/>
    <property type="match status" value="1"/>
</dbReference>
<evidence type="ECO:0000313" key="8">
    <source>
        <dbReference type="Proteomes" id="UP000193498"/>
    </source>
</evidence>
<keyword evidence="3" id="KW-0378">Hydrolase</keyword>
<evidence type="ECO:0000256" key="5">
    <source>
        <dbReference type="SAM" id="SignalP"/>
    </source>
</evidence>
<dbReference type="InterPro" id="IPR032466">
    <property type="entry name" value="Metal_Hydrolase"/>
</dbReference>
<organism evidence="7 8">
    <name type="scientific">Basidiobolus meristosporus CBS 931.73</name>
    <dbReference type="NCBI Taxonomy" id="1314790"/>
    <lineage>
        <taxon>Eukaryota</taxon>
        <taxon>Fungi</taxon>
        <taxon>Fungi incertae sedis</taxon>
        <taxon>Zoopagomycota</taxon>
        <taxon>Entomophthoromycotina</taxon>
        <taxon>Basidiobolomycetes</taxon>
        <taxon>Basidiobolales</taxon>
        <taxon>Basidiobolaceae</taxon>
        <taxon>Basidiobolus</taxon>
    </lineage>
</organism>
<evidence type="ECO:0000313" key="7">
    <source>
        <dbReference type="EMBL" id="ORX94834.1"/>
    </source>
</evidence>
<evidence type="ECO:0000256" key="4">
    <source>
        <dbReference type="ARBA" id="ARBA00022833"/>
    </source>
</evidence>
<evidence type="ECO:0000256" key="1">
    <source>
        <dbReference type="ARBA" id="ARBA00001947"/>
    </source>
</evidence>
<keyword evidence="8" id="KW-1185">Reference proteome</keyword>
<dbReference type="Gene3D" id="3.20.20.140">
    <property type="entry name" value="Metal-dependent hydrolases"/>
    <property type="match status" value="1"/>
</dbReference>
<evidence type="ECO:0000256" key="3">
    <source>
        <dbReference type="ARBA" id="ARBA00022801"/>
    </source>
</evidence>
<accession>A0A1Y1YB43</accession>
<feature type="domain" description="Amidohydrolase-related" evidence="6">
    <location>
        <begin position="42"/>
        <end position="103"/>
    </location>
</feature>
<dbReference type="AlphaFoldDB" id="A0A1Y1YB43"/>
<sequence length="141" mass="15214">MKFSFIAILAVLVAVNATPVVDPSSNEGTLEARGCCGPNDSGRPLLMKRGVGIVHCPNPNLGLRSGIAKVRELMDEDQKLGLGTDDSGIYSLSILNSIRSASFLTIARSFGFPRDRFSYLLNCGGLVNHGRSKFDHQIHLI</sequence>
<feature type="signal peptide" evidence="5">
    <location>
        <begin position="1"/>
        <end position="17"/>
    </location>
</feature>
<name>A0A1Y1YB43_9FUNG</name>
<comment type="cofactor">
    <cofactor evidence="1">
        <name>Zn(2+)</name>
        <dbReference type="ChEBI" id="CHEBI:29105"/>
    </cofactor>
</comment>
<dbReference type="InterPro" id="IPR051607">
    <property type="entry name" value="Metallo-dep_hydrolases"/>
</dbReference>
<comment type="caution">
    <text evidence="7">The sequence shown here is derived from an EMBL/GenBank/DDBJ whole genome shotgun (WGS) entry which is preliminary data.</text>
</comment>
<keyword evidence="4" id="KW-0862">Zinc</keyword>
<dbReference type="GO" id="GO:0005829">
    <property type="term" value="C:cytosol"/>
    <property type="evidence" value="ECO:0007669"/>
    <property type="project" value="TreeGrafter"/>
</dbReference>
<keyword evidence="5" id="KW-0732">Signal</keyword>
<dbReference type="PANTHER" id="PTHR11271:SF6">
    <property type="entry name" value="GUANINE DEAMINASE"/>
    <property type="match status" value="1"/>
</dbReference>
<gene>
    <name evidence="7" type="ORF">K493DRAFT_352151</name>
</gene>
<dbReference type="STRING" id="1314790.A0A1Y1YB43"/>
<feature type="chain" id="PRO_5012395260" description="Amidohydrolase-related domain-containing protein" evidence="5">
    <location>
        <begin position="18"/>
        <end position="141"/>
    </location>
</feature>
<dbReference type="SUPFAM" id="SSF51556">
    <property type="entry name" value="Metallo-dependent hydrolases"/>
    <property type="match status" value="1"/>
</dbReference>
<evidence type="ECO:0000256" key="2">
    <source>
        <dbReference type="ARBA" id="ARBA00022723"/>
    </source>
</evidence>
<dbReference type="GO" id="GO:0008892">
    <property type="term" value="F:guanine deaminase activity"/>
    <property type="evidence" value="ECO:0007669"/>
    <property type="project" value="TreeGrafter"/>
</dbReference>
<keyword evidence="2" id="KW-0479">Metal-binding</keyword>
<dbReference type="GO" id="GO:0046098">
    <property type="term" value="P:guanine metabolic process"/>
    <property type="evidence" value="ECO:0007669"/>
    <property type="project" value="TreeGrafter"/>
</dbReference>